<evidence type="ECO:0000259" key="11">
    <source>
        <dbReference type="SMART" id="SM00483"/>
    </source>
</evidence>
<dbReference type="Gene3D" id="1.10.150.20">
    <property type="entry name" value="5' to 3' exonuclease, C-terminal subdomain"/>
    <property type="match status" value="1"/>
</dbReference>
<reference evidence="12" key="1">
    <citation type="submission" date="2020-02" db="EMBL/GenBank/DDBJ databases">
        <authorList>
            <person name="Meier V. D."/>
        </authorList>
    </citation>
    <scope>NUCLEOTIDE SEQUENCE</scope>
    <source>
        <strain evidence="12">AVDCRST_MAG14</strain>
    </source>
</reference>
<dbReference type="GO" id="GO:0008270">
    <property type="term" value="F:zinc ion binding"/>
    <property type="evidence" value="ECO:0007669"/>
    <property type="project" value="TreeGrafter"/>
</dbReference>
<dbReference type="AlphaFoldDB" id="A0A6J4R1T9"/>
<feature type="domain" description="Polymerase/histidinol phosphatase N-terminal" evidence="10">
    <location>
        <begin position="334"/>
        <end position="413"/>
    </location>
</feature>
<evidence type="ECO:0000256" key="6">
    <source>
        <dbReference type="ARBA" id="ARBA00022705"/>
    </source>
</evidence>
<evidence type="ECO:0000259" key="9">
    <source>
        <dbReference type="SMART" id="SM00278"/>
    </source>
</evidence>
<dbReference type="InterPro" id="IPR016195">
    <property type="entry name" value="Pol/histidinol_Pase-like"/>
</dbReference>
<dbReference type="GO" id="GO:0003677">
    <property type="term" value="F:DNA binding"/>
    <property type="evidence" value="ECO:0007669"/>
    <property type="project" value="InterPro"/>
</dbReference>
<dbReference type="InterPro" id="IPR003583">
    <property type="entry name" value="Hlx-hairpin-Hlx_DNA-bd_motif"/>
</dbReference>
<comment type="cofactor">
    <cofactor evidence="1">
        <name>Mg(2+)</name>
        <dbReference type="ChEBI" id="CHEBI:18420"/>
    </cofactor>
</comment>
<dbReference type="SUPFAM" id="SSF47802">
    <property type="entry name" value="DNA polymerase beta, N-terminal domain-like"/>
    <property type="match status" value="1"/>
</dbReference>
<comment type="catalytic activity">
    <reaction evidence="8">
        <text>DNA(n) + a 2'-deoxyribonucleoside 5'-triphosphate = DNA(n+1) + diphosphate</text>
        <dbReference type="Rhea" id="RHEA:22508"/>
        <dbReference type="Rhea" id="RHEA-COMP:17339"/>
        <dbReference type="Rhea" id="RHEA-COMP:17340"/>
        <dbReference type="ChEBI" id="CHEBI:33019"/>
        <dbReference type="ChEBI" id="CHEBI:61560"/>
        <dbReference type="ChEBI" id="CHEBI:173112"/>
        <dbReference type="EC" id="2.7.7.7"/>
    </reaction>
</comment>
<dbReference type="InterPro" id="IPR010996">
    <property type="entry name" value="HHH_MUS81"/>
</dbReference>
<dbReference type="InterPro" id="IPR022311">
    <property type="entry name" value="PolX-like"/>
</dbReference>
<dbReference type="Gene3D" id="3.30.460.10">
    <property type="entry name" value="Beta Polymerase, domain 2"/>
    <property type="match status" value="1"/>
</dbReference>
<dbReference type="InterPro" id="IPR047967">
    <property type="entry name" value="PolX_PHP"/>
</dbReference>
<dbReference type="PANTHER" id="PTHR36928:SF1">
    <property type="entry name" value="PHOSPHATASE YCDX-RELATED"/>
    <property type="match status" value="1"/>
</dbReference>
<dbReference type="CDD" id="cd00141">
    <property type="entry name" value="NT_POLXc"/>
    <property type="match status" value="1"/>
</dbReference>
<dbReference type="InterPro" id="IPR037160">
    <property type="entry name" value="DNA_Pol_thumb_sf"/>
</dbReference>
<feature type="domain" description="Helix-hairpin-helix DNA-binding motif class 1" evidence="9">
    <location>
        <begin position="48"/>
        <end position="67"/>
    </location>
</feature>
<dbReference type="Gene3D" id="3.20.20.140">
    <property type="entry name" value="Metal-dependent hydrolases"/>
    <property type="match status" value="1"/>
</dbReference>
<dbReference type="SMART" id="SM00481">
    <property type="entry name" value="POLIIIAc"/>
    <property type="match status" value="1"/>
</dbReference>
<dbReference type="InterPro" id="IPR003141">
    <property type="entry name" value="Pol/His_phosphatase_N"/>
</dbReference>
<feature type="domain" description="Helix-hairpin-helix DNA-binding motif class 1" evidence="9">
    <location>
        <begin position="88"/>
        <end position="107"/>
    </location>
</feature>
<accession>A0A6J4R1T9</accession>
<sequence length="569" mass="62772">MQNADVARGLDTIATLMELKDEAYYRVLGYRRAAESVLALGRPVLEVEDLKELPHVGATLATVIRDLAEDRTPQILADLLEEIPAGLVEVTRLPGVGPRTAGRLWRELGITSVEELGELEEGSLASLKGFGKKSEERILRAARTYNATERRMLLDQATALGEHVLGFVRSNPACEEAELAGSLRRQKETIGDLDIVAASSDGKALADAFAEAPFVDEVLAHGPSKVFIKCRGVEVDLRIVEPEAYGSLLHHFTGSQAHNVVLRERAVKMGLNISEYGLAEAGTQRYEPVASEAEIYERLGLAYIPPELREDTGEIRAAERGELPDLVEVGDVRGDLHVHTNYSDGRGTIESMAEAAIALGYEYLVFCDHSQSLKVANGLSPARLKEKLEAVRTADERYPEIRLLCGSEVDILKDGALDYEDALLAELDFVVASIHTSFGIGEEAMTERIVRAMNNPHVNTIAHPTGRILNRREPYEVNVSRLIKEAKATNTALELNSYPDRLDLSVPYVREAINAGVKITVDTDAHDETALSFIKFGVAQARRAWVEKRNIINCLPRAEFEEYLKNSKW</sequence>
<keyword evidence="7" id="KW-0239">DNA-directed DNA polymerase</keyword>
<dbReference type="InterPro" id="IPR027421">
    <property type="entry name" value="DNA_pol_lamdba_lyase_dom_sf"/>
</dbReference>
<evidence type="ECO:0000256" key="4">
    <source>
        <dbReference type="ARBA" id="ARBA00022679"/>
    </source>
</evidence>
<dbReference type="Pfam" id="PF14716">
    <property type="entry name" value="HHH_8"/>
    <property type="match status" value="1"/>
</dbReference>
<dbReference type="InterPro" id="IPR002054">
    <property type="entry name" value="DNA-dir_DNA_pol_X"/>
</dbReference>
<feature type="domain" description="DNA-directed DNA polymerase X" evidence="11">
    <location>
        <begin position="1"/>
        <end position="310"/>
    </location>
</feature>
<name>A0A6J4R1T9_9ACTN</name>
<dbReference type="EMBL" id="CADCVG010000093">
    <property type="protein sequence ID" value="CAA9460178.1"/>
    <property type="molecule type" value="Genomic_DNA"/>
</dbReference>
<dbReference type="InterPro" id="IPR010995">
    <property type="entry name" value="DNA_repair_Rad51/TF_NusA_a-hlx"/>
</dbReference>
<dbReference type="Pfam" id="PF14791">
    <property type="entry name" value="DNA_pol_B_thumb"/>
    <property type="match status" value="1"/>
</dbReference>
<dbReference type="InterPro" id="IPR043519">
    <property type="entry name" value="NT_sf"/>
</dbReference>
<gene>
    <name evidence="12" type="ORF">AVDCRST_MAG14-2303</name>
</gene>
<dbReference type="Pfam" id="PF14520">
    <property type="entry name" value="HHH_5"/>
    <property type="match status" value="1"/>
</dbReference>
<protein>
    <recommendedName>
        <fullName evidence="2">DNA-directed DNA polymerase</fullName>
        <ecNumber evidence="2">2.7.7.7</ecNumber>
    </recommendedName>
</protein>
<dbReference type="SMART" id="SM00278">
    <property type="entry name" value="HhH1"/>
    <property type="match status" value="3"/>
</dbReference>
<dbReference type="GO" id="GO:0003887">
    <property type="term" value="F:DNA-directed DNA polymerase activity"/>
    <property type="evidence" value="ECO:0007669"/>
    <property type="project" value="UniProtKB-KW"/>
</dbReference>
<feature type="domain" description="Helix-hairpin-helix DNA-binding motif class 1" evidence="9">
    <location>
        <begin position="122"/>
        <end position="141"/>
    </location>
</feature>
<dbReference type="GO" id="GO:0042578">
    <property type="term" value="F:phosphoric ester hydrolase activity"/>
    <property type="evidence" value="ECO:0007669"/>
    <property type="project" value="TreeGrafter"/>
</dbReference>
<dbReference type="GO" id="GO:0006281">
    <property type="term" value="P:DNA repair"/>
    <property type="evidence" value="ECO:0007669"/>
    <property type="project" value="InterPro"/>
</dbReference>
<dbReference type="EC" id="2.7.7.7" evidence="2"/>
<evidence type="ECO:0000256" key="1">
    <source>
        <dbReference type="ARBA" id="ARBA00001946"/>
    </source>
</evidence>
<dbReference type="FunFam" id="3.20.20.140:FF:000047">
    <property type="entry name" value="PHP domain-containing protein"/>
    <property type="match status" value="1"/>
</dbReference>
<dbReference type="GO" id="GO:0000166">
    <property type="term" value="F:nucleotide binding"/>
    <property type="evidence" value="ECO:0007669"/>
    <property type="project" value="InterPro"/>
</dbReference>
<dbReference type="SUPFAM" id="SSF47794">
    <property type="entry name" value="Rad51 N-terminal domain-like"/>
    <property type="match status" value="1"/>
</dbReference>
<dbReference type="Gene3D" id="1.10.150.110">
    <property type="entry name" value="DNA polymerase beta, N-terminal domain-like"/>
    <property type="match status" value="1"/>
</dbReference>
<dbReference type="GO" id="GO:0005829">
    <property type="term" value="C:cytosol"/>
    <property type="evidence" value="ECO:0007669"/>
    <property type="project" value="TreeGrafter"/>
</dbReference>
<dbReference type="Gene3D" id="3.30.210.10">
    <property type="entry name" value="DNA polymerase, thumb domain"/>
    <property type="match status" value="1"/>
</dbReference>
<evidence type="ECO:0000256" key="7">
    <source>
        <dbReference type="ARBA" id="ARBA00022932"/>
    </source>
</evidence>
<dbReference type="SMART" id="SM00483">
    <property type="entry name" value="POLXc"/>
    <property type="match status" value="1"/>
</dbReference>
<keyword evidence="6" id="KW-0235">DNA replication</keyword>
<keyword evidence="5" id="KW-0548">Nucleotidyltransferase</keyword>
<dbReference type="PANTHER" id="PTHR36928">
    <property type="entry name" value="PHOSPHATASE YCDX-RELATED"/>
    <property type="match status" value="1"/>
</dbReference>
<dbReference type="InterPro" id="IPR050243">
    <property type="entry name" value="PHP_phosphatase"/>
</dbReference>
<dbReference type="CDD" id="cd07436">
    <property type="entry name" value="PHP_PolX"/>
    <property type="match status" value="1"/>
</dbReference>
<evidence type="ECO:0000256" key="8">
    <source>
        <dbReference type="ARBA" id="ARBA00049244"/>
    </source>
</evidence>
<dbReference type="NCBIfam" id="NF006375">
    <property type="entry name" value="PRK08609.1"/>
    <property type="match status" value="1"/>
</dbReference>
<proteinExistence type="predicted"/>
<dbReference type="PIRSF" id="PIRSF005047">
    <property type="entry name" value="UCP005047_YshC"/>
    <property type="match status" value="1"/>
</dbReference>
<dbReference type="InterPro" id="IPR004013">
    <property type="entry name" value="PHP_dom"/>
</dbReference>
<dbReference type="InterPro" id="IPR029398">
    <property type="entry name" value="PolB_thumb"/>
</dbReference>
<evidence type="ECO:0000256" key="5">
    <source>
        <dbReference type="ARBA" id="ARBA00022695"/>
    </source>
</evidence>
<organism evidence="12">
    <name type="scientific">uncultured Rubrobacteraceae bacterium</name>
    <dbReference type="NCBI Taxonomy" id="349277"/>
    <lineage>
        <taxon>Bacteria</taxon>
        <taxon>Bacillati</taxon>
        <taxon>Actinomycetota</taxon>
        <taxon>Rubrobacteria</taxon>
        <taxon>Rubrobacterales</taxon>
        <taxon>Rubrobacteraceae</taxon>
        <taxon>environmental samples</taxon>
    </lineage>
</organism>
<dbReference type="SUPFAM" id="SSF89550">
    <property type="entry name" value="PHP domain-like"/>
    <property type="match status" value="1"/>
</dbReference>
<evidence type="ECO:0000259" key="10">
    <source>
        <dbReference type="SMART" id="SM00481"/>
    </source>
</evidence>
<dbReference type="Pfam" id="PF02811">
    <property type="entry name" value="PHP"/>
    <property type="match status" value="1"/>
</dbReference>
<evidence type="ECO:0000313" key="12">
    <source>
        <dbReference type="EMBL" id="CAA9460178.1"/>
    </source>
</evidence>
<keyword evidence="3" id="KW-0237">DNA synthesis</keyword>
<evidence type="ECO:0000256" key="3">
    <source>
        <dbReference type="ARBA" id="ARBA00022634"/>
    </source>
</evidence>
<dbReference type="SUPFAM" id="SSF81301">
    <property type="entry name" value="Nucleotidyltransferase"/>
    <property type="match status" value="1"/>
</dbReference>
<evidence type="ECO:0000256" key="2">
    <source>
        <dbReference type="ARBA" id="ARBA00012417"/>
    </source>
</evidence>
<keyword evidence="4" id="KW-0808">Transferase</keyword>